<keyword evidence="10" id="KW-1185">Reference proteome</keyword>
<dbReference type="InParanoid" id="A0A165G858"/>
<evidence type="ECO:0000256" key="5">
    <source>
        <dbReference type="ARBA" id="ARBA00023049"/>
    </source>
</evidence>
<dbReference type="InterPro" id="IPR051156">
    <property type="entry name" value="Mito/Outer_Membr_Metalloprot"/>
</dbReference>
<keyword evidence="1 6" id="KW-0645">Protease</keyword>
<evidence type="ECO:0000256" key="1">
    <source>
        <dbReference type="ARBA" id="ARBA00022670"/>
    </source>
</evidence>
<keyword evidence="2" id="KW-0479">Metal-binding</keyword>
<evidence type="ECO:0000256" key="3">
    <source>
        <dbReference type="ARBA" id="ARBA00022801"/>
    </source>
</evidence>
<dbReference type="STRING" id="1314781.A0A165G858"/>
<dbReference type="AlphaFoldDB" id="A0A165G858"/>
<gene>
    <name evidence="9" type="ORF">EXIGLDRAFT_838061</name>
</gene>
<evidence type="ECO:0000256" key="2">
    <source>
        <dbReference type="ARBA" id="ARBA00022723"/>
    </source>
</evidence>
<dbReference type="GO" id="GO:0004222">
    <property type="term" value="F:metalloendopeptidase activity"/>
    <property type="evidence" value="ECO:0007669"/>
    <property type="project" value="InterPro"/>
</dbReference>
<evidence type="ECO:0000313" key="9">
    <source>
        <dbReference type="EMBL" id="KZV90124.1"/>
    </source>
</evidence>
<dbReference type="FunCoup" id="A0A165G858">
    <property type="interactions" value="159"/>
</dbReference>
<dbReference type="CDD" id="cd07331">
    <property type="entry name" value="M48C_Oma1_like"/>
    <property type="match status" value="1"/>
</dbReference>
<reference evidence="9 10" key="1">
    <citation type="journal article" date="2016" name="Mol. Biol. Evol.">
        <title>Comparative Genomics of Early-Diverging Mushroom-Forming Fungi Provides Insights into the Origins of Lignocellulose Decay Capabilities.</title>
        <authorList>
            <person name="Nagy L.G."/>
            <person name="Riley R."/>
            <person name="Tritt A."/>
            <person name="Adam C."/>
            <person name="Daum C."/>
            <person name="Floudas D."/>
            <person name="Sun H."/>
            <person name="Yadav J.S."/>
            <person name="Pangilinan J."/>
            <person name="Larsson K.H."/>
            <person name="Matsuura K."/>
            <person name="Barry K."/>
            <person name="Labutti K."/>
            <person name="Kuo R."/>
            <person name="Ohm R.A."/>
            <person name="Bhattacharya S.S."/>
            <person name="Shirouzu T."/>
            <person name="Yoshinaga Y."/>
            <person name="Martin F.M."/>
            <person name="Grigoriev I.V."/>
            <person name="Hibbett D.S."/>
        </authorList>
    </citation>
    <scope>NUCLEOTIDE SEQUENCE [LARGE SCALE GENOMIC DNA]</scope>
    <source>
        <strain evidence="9 10">HHB12029</strain>
    </source>
</reference>
<dbReference type="Pfam" id="PF01435">
    <property type="entry name" value="Peptidase_M48"/>
    <property type="match status" value="1"/>
</dbReference>
<proteinExistence type="inferred from homology"/>
<feature type="compositionally biased region" description="Gly residues" evidence="7">
    <location>
        <begin position="391"/>
        <end position="405"/>
    </location>
</feature>
<dbReference type="InterPro" id="IPR001915">
    <property type="entry name" value="Peptidase_M48"/>
</dbReference>
<evidence type="ECO:0000313" key="10">
    <source>
        <dbReference type="Proteomes" id="UP000077266"/>
    </source>
</evidence>
<evidence type="ECO:0000256" key="4">
    <source>
        <dbReference type="ARBA" id="ARBA00022833"/>
    </source>
</evidence>
<feature type="region of interest" description="Disordered" evidence="7">
    <location>
        <begin position="390"/>
        <end position="426"/>
    </location>
</feature>
<keyword evidence="4 6" id="KW-0862">Zinc</keyword>
<dbReference type="GO" id="GO:0046872">
    <property type="term" value="F:metal ion binding"/>
    <property type="evidence" value="ECO:0007669"/>
    <property type="project" value="UniProtKB-KW"/>
</dbReference>
<protein>
    <recommendedName>
        <fullName evidence="8">Peptidase M48 domain-containing protein</fullName>
    </recommendedName>
</protein>
<comment type="cofactor">
    <cofactor evidence="6">
        <name>Zn(2+)</name>
        <dbReference type="ChEBI" id="CHEBI:29105"/>
    </cofactor>
    <text evidence="6">Binds 1 zinc ion per subunit.</text>
</comment>
<dbReference type="Proteomes" id="UP000077266">
    <property type="component" value="Unassembled WGS sequence"/>
</dbReference>
<keyword evidence="3 6" id="KW-0378">Hydrolase</keyword>
<sequence length="426" mass="46328">MWPRTRVALSSLARQNSIHNAPLTRSAALRLPQRAFSTREFSSSSRNSAVYVQFGSGKGGKGPQKKWDKHSAQTYLAGAIVGVGTIYYIAHLERVPETGRWRFMDVSPRIEERMGAEMLQAIIEKHGRQMLPQNHPTTLQVKAVVRRIIQSSGLGHIKGEAIVATDRNMNDGLFHSDERLNVDVRTPSDKHSSESKQKEWTVHVIHEDVPNAFTTFGGHIVVHTGILPVARDDDGLAAVVGHEIAHVVARHPSEKVSLGKVVTVVMGTLELLGVPGAQLITSIILTFLVDLPNSRKAEYEADRIGMKLMARACFDPRAAPAMFARLGEAAKAFGGLNNMEFLQTHPLSQNRVQTLEALLPEAYAAQAENGLCGDTAQHFNGFTRALSALTGRGGGSTSTGTGGWGSEFVDESQTQDTSASGEIIWK</sequence>
<dbReference type="PANTHER" id="PTHR22726:SF1">
    <property type="entry name" value="METALLOENDOPEPTIDASE OMA1, MITOCHONDRIAL"/>
    <property type="match status" value="1"/>
</dbReference>
<dbReference type="GO" id="GO:0006515">
    <property type="term" value="P:protein quality control for misfolded or incompletely synthesized proteins"/>
    <property type="evidence" value="ECO:0007669"/>
    <property type="project" value="TreeGrafter"/>
</dbReference>
<dbReference type="OrthoDB" id="7464992at2759"/>
<comment type="similarity">
    <text evidence="6">Belongs to the peptidase M48 family.</text>
</comment>
<keyword evidence="5 6" id="KW-0482">Metalloprotease</keyword>
<evidence type="ECO:0000259" key="8">
    <source>
        <dbReference type="Pfam" id="PF01435"/>
    </source>
</evidence>
<feature type="compositionally biased region" description="Polar residues" evidence="7">
    <location>
        <begin position="411"/>
        <end position="420"/>
    </location>
</feature>
<evidence type="ECO:0000256" key="7">
    <source>
        <dbReference type="SAM" id="MobiDB-lite"/>
    </source>
</evidence>
<evidence type="ECO:0000256" key="6">
    <source>
        <dbReference type="RuleBase" id="RU003983"/>
    </source>
</evidence>
<dbReference type="Gene3D" id="3.30.2010.10">
    <property type="entry name" value="Metalloproteases ('zincins'), catalytic domain"/>
    <property type="match status" value="1"/>
</dbReference>
<organism evidence="9 10">
    <name type="scientific">Exidia glandulosa HHB12029</name>
    <dbReference type="NCBI Taxonomy" id="1314781"/>
    <lineage>
        <taxon>Eukaryota</taxon>
        <taxon>Fungi</taxon>
        <taxon>Dikarya</taxon>
        <taxon>Basidiomycota</taxon>
        <taxon>Agaricomycotina</taxon>
        <taxon>Agaricomycetes</taxon>
        <taxon>Auriculariales</taxon>
        <taxon>Exidiaceae</taxon>
        <taxon>Exidia</taxon>
    </lineage>
</organism>
<dbReference type="GO" id="GO:0034982">
    <property type="term" value="P:mitochondrial protein processing"/>
    <property type="evidence" value="ECO:0007669"/>
    <property type="project" value="TreeGrafter"/>
</dbReference>
<name>A0A165G858_EXIGL</name>
<feature type="domain" description="Peptidase M48" evidence="8">
    <location>
        <begin position="193"/>
        <end position="357"/>
    </location>
</feature>
<dbReference type="PANTHER" id="PTHR22726">
    <property type="entry name" value="METALLOENDOPEPTIDASE OMA1"/>
    <property type="match status" value="1"/>
</dbReference>
<dbReference type="EMBL" id="KV426056">
    <property type="protein sequence ID" value="KZV90124.1"/>
    <property type="molecule type" value="Genomic_DNA"/>
</dbReference>
<dbReference type="GO" id="GO:0005743">
    <property type="term" value="C:mitochondrial inner membrane"/>
    <property type="evidence" value="ECO:0007669"/>
    <property type="project" value="TreeGrafter"/>
</dbReference>
<accession>A0A165G858</accession>